<dbReference type="InterPro" id="IPR023586">
    <property type="entry name" value="Ile-tRNA-ligase_type2"/>
</dbReference>
<dbReference type="PROSITE" id="PS00178">
    <property type="entry name" value="AA_TRNA_LIGASE_I"/>
    <property type="match status" value="1"/>
</dbReference>
<comment type="domain">
    <text evidence="10">IleRS has two distinct active sites: one for aminoacylation and one for editing. The misactivated valine is translocated from the active site to the editing site, which sterically excludes the correctly activated isoleucine. The single editing site contains two valyl binding pockets, one specific for each substrate (Val-AMP or Val-tRNA(Ile)).</text>
</comment>
<feature type="binding site" evidence="12">
    <location>
        <position position="599"/>
    </location>
    <ligand>
        <name>substrate</name>
    </ligand>
</feature>
<dbReference type="Gene3D" id="1.10.730.10">
    <property type="entry name" value="Isoleucyl-tRNA Synthetase, Domain 1"/>
    <property type="match status" value="1"/>
</dbReference>
<dbReference type="Pfam" id="PF00133">
    <property type="entry name" value="tRNA-synt_1"/>
    <property type="match status" value="2"/>
</dbReference>
<evidence type="ECO:0000256" key="6">
    <source>
        <dbReference type="ARBA" id="ARBA00022917"/>
    </source>
</evidence>
<feature type="active site" description="Tele-phosphohistidine intermediate" evidence="11">
    <location>
        <position position="548"/>
    </location>
</feature>
<feature type="active site" description="Proton donor/acceptor" evidence="11">
    <location>
        <position position="626"/>
    </location>
</feature>
<keyword evidence="3 10" id="KW-0436">Ligase</keyword>
<dbReference type="GO" id="GO:0004822">
    <property type="term" value="F:isoleucine-tRNA ligase activity"/>
    <property type="evidence" value="ECO:0007669"/>
    <property type="project" value="UniProtKB-UniRule"/>
</dbReference>
<dbReference type="InterPro" id="IPR014729">
    <property type="entry name" value="Rossmann-like_a/b/a_fold"/>
</dbReference>
<dbReference type="GO" id="GO:0008270">
    <property type="term" value="F:zinc ion binding"/>
    <property type="evidence" value="ECO:0007669"/>
    <property type="project" value="UniProtKB-UniRule"/>
</dbReference>
<dbReference type="Gene3D" id="3.90.740.10">
    <property type="entry name" value="Valyl/Leucyl/Isoleucyl-tRNA synthetase, editing domain"/>
    <property type="match status" value="1"/>
</dbReference>
<evidence type="ECO:0000259" key="13">
    <source>
        <dbReference type="Pfam" id="PF00133"/>
    </source>
</evidence>
<dbReference type="InterPro" id="IPR013078">
    <property type="entry name" value="His_Pase_superF_clade-1"/>
</dbReference>
<evidence type="ECO:0000256" key="8">
    <source>
        <dbReference type="ARBA" id="ARBA00025217"/>
    </source>
</evidence>
<dbReference type="InterPro" id="IPR002301">
    <property type="entry name" value="Ile-tRNA-ligase"/>
</dbReference>
<dbReference type="Gene3D" id="3.40.50.620">
    <property type="entry name" value="HUPs"/>
    <property type="match status" value="2"/>
</dbReference>
<keyword evidence="2 10" id="KW-0963">Cytoplasm</keyword>
<evidence type="ECO:0000256" key="12">
    <source>
        <dbReference type="PIRSR" id="PIRSR613078-2"/>
    </source>
</evidence>
<dbReference type="InterPro" id="IPR033709">
    <property type="entry name" value="Anticodon_Ile_ABEc"/>
</dbReference>
<comment type="subunit">
    <text evidence="10">Monomer.</text>
</comment>
<dbReference type="InterPro" id="IPR001412">
    <property type="entry name" value="aa-tRNA-synth_I_CS"/>
</dbReference>
<sequence>MDETKKSPQAEREEKILESWQTEKIFEQSLNKANPKGEFVFYDGPPFATGLPHYGHILAGTIKDVIPRYKTMQGYHVRRRWGWDCHGLPLENLVEQELKLEHKKDIEGYGIDRFNEYAKKSVLRFVDDWKKIIPRLGRFVDMEDDYRSLDASYSESVWWIFKTLYERDLIYEGYKSMHICPRCETTLANFEVNQGYKDVTDISVYVKFKIHPVEYDAKGVIKSEGFLFHGVKNADQKLKIEDNTYLVAWTTTPWTLPGNVALAVNKEIDYVKLKIKNEKLKVENPAVKPETPKNEILIVAKDLLEKVFKDENYEIIEEFKGSELIGLAYEPVFDYYLKDEILKNRERGWKIYGADFVSTEEGTGIVHIAPAFGENDLLLSQQANLPFIQHVKMDGTFKPEVTDLVGQAVKPIENPQQADIEIIKLLAVKGLLLAKEKIVHSYPHCWRCETPLLNYATSSWFVKVTALKDKLIKANQEINWVPDNIKAGRFGKWLEGSRDWAISRSRFWGAPLPVWRCPDCQKLKIVGSLEELQSDHQGSKNNYQVIRHGEALSNLTNKISFGTEAEDGLTPAGVEQVKQASQTLSKQKIDLIVSSPFRRTRETAELIAQTIGLSSEQTIFDERLQEINPGDLDGLSWSDYQIQVKTKQANGRESLPTIRTRVMSLLFDLEQRYEAKNILIISHGLPLRLLLIASAGVANRDLRTNTKWSLSALANAEIRALNFKPYPHNPDFDLDFHRPYIDDIKLTCSCGSAMNRVAEVFDCWFESGAMPYAQDHFPFGNSRRLIDPDQKIGFPADFIAEGLDQTRGWFYSLLVLGVALFDQSPYKNVIVNGMVLAEDGQKMSKRLKNYPDPILMVDKYGADALRFYLMISPVVRGEDLNLSEKGIGEVARRVLARLDNVLTFFLTYGDLTETLVSPDSDQILDSWILARLTELINLVSLNLDRYELDKSARAIDDFIDDLSNWYLRRSRDRFHSEDLADQKRANNTLRWILIELAKVLAPFTPFLAENIYQQLGPDHKLASIHLETWPESKTLKPSLEERKDLIPLMSELRLLATLGLELRAKAGIKVRQPLNKLSLQSDRLSGQMELLKLLSEELNVKTIEFDKNLSTVAELDLVISPDLKQEGLARDLIRLIQEGRKQAGLSPLDLANLDIYLTPELVVVLTNYETEIKRVAKLKQIKIQTSPNSELIKLDQAELAFRLERAN</sequence>
<dbReference type="SUPFAM" id="SSF53254">
    <property type="entry name" value="Phosphoglycerate mutase-like"/>
    <property type="match status" value="1"/>
</dbReference>
<feature type="domain" description="Aminoacyl-tRNA synthetase class Ia" evidence="13">
    <location>
        <begin position="15"/>
        <end position="542"/>
    </location>
</feature>
<dbReference type="Gene3D" id="3.40.50.1240">
    <property type="entry name" value="Phosphoglycerate mutase-like"/>
    <property type="match status" value="1"/>
</dbReference>
<protein>
    <recommendedName>
        <fullName evidence="10">Isoleucine--tRNA ligase</fullName>
        <ecNumber evidence="10">6.1.1.5</ecNumber>
    </recommendedName>
    <alternativeName>
        <fullName evidence="10">Isoleucyl-tRNA synthetase</fullName>
        <shortName evidence="10">IleRS</shortName>
    </alternativeName>
</protein>
<evidence type="ECO:0000256" key="1">
    <source>
        <dbReference type="ARBA" id="ARBA00007078"/>
    </source>
</evidence>
<dbReference type="HAMAP" id="MF_02003">
    <property type="entry name" value="Ile_tRNA_synth_type2"/>
    <property type="match status" value="1"/>
</dbReference>
<evidence type="ECO:0000313" key="15">
    <source>
        <dbReference type="EMBL" id="PIP58030.1"/>
    </source>
</evidence>
<evidence type="ECO:0000256" key="3">
    <source>
        <dbReference type="ARBA" id="ARBA00022598"/>
    </source>
</evidence>
<feature type="domain" description="Methionyl/Valyl/Leucyl/Isoleucyl-tRNA synthetase anticodon-binding" evidence="14">
    <location>
        <begin position="925"/>
        <end position="1074"/>
    </location>
</feature>
<evidence type="ECO:0000256" key="7">
    <source>
        <dbReference type="ARBA" id="ARBA00023146"/>
    </source>
</evidence>
<evidence type="ECO:0000256" key="11">
    <source>
        <dbReference type="PIRSR" id="PIRSR613078-1"/>
    </source>
</evidence>
<evidence type="ECO:0000256" key="2">
    <source>
        <dbReference type="ARBA" id="ARBA00022490"/>
    </source>
</evidence>
<dbReference type="CDD" id="cd07961">
    <property type="entry name" value="Anticodon_Ia_Ile_ABEc"/>
    <property type="match status" value="1"/>
</dbReference>
<evidence type="ECO:0000256" key="4">
    <source>
        <dbReference type="ARBA" id="ARBA00022741"/>
    </source>
</evidence>
<dbReference type="GO" id="GO:0005737">
    <property type="term" value="C:cytoplasm"/>
    <property type="evidence" value="ECO:0007669"/>
    <property type="project" value="UniProtKB-SubCell"/>
</dbReference>
<dbReference type="SUPFAM" id="SSF50677">
    <property type="entry name" value="ValRS/IleRS/LeuRS editing domain"/>
    <property type="match status" value="1"/>
</dbReference>
<dbReference type="AlphaFoldDB" id="A0A2H0BLY5"/>
<dbReference type="PANTHER" id="PTHR42780:SF1">
    <property type="entry name" value="ISOLEUCINE--TRNA LIGASE, CYTOPLASMIC"/>
    <property type="match status" value="1"/>
</dbReference>
<comment type="similarity">
    <text evidence="1 10">Belongs to the class-I aminoacyl-tRNA synthetase family. IleS type 2 subfamily.</text>
</comment>
<dbReference type="Pfam" id="PF00300">
    <property type="entry name" value="His_Phos_1"/>
    <property type="match status" value="1"/>
</dbReference>
<dbReference type="PANTHER" id="PTHR42780">
    <property type="entry name" value="SOLEUCYL-TRNA SYNTHETASE"/>
    <property type="match status" value="1"/>
</dbReference>
<dbReference type="GO" id="GO:0000049">
    <property type="term" value="F:tRNA binding"/>
    <property type="evidence" value="ECO:0007669"/>
    <property type="project" value="InterPro"/>
</dbReference>
<reference evidence="15 16" key="1">
    <citation type="submission" date="2017-09" db="EMBL/GenBank/DDBJ databases">
        <title>Depth-based differentiation of microbial function through sediment-hosted aquifers and enrichment of novel symbionts in the deep terrestrial subsurface.</title>
        <authorList>
            <person name="Probst A.J."/>
            <person name="Ladd B."/>
            <person name="Jarett J.K."/>
            <person name="Geller-Mcgrath D.E."/>
            <person name="Sieber C.M."/>
            <person name="Emerson J.B."/>
            <person name="Anantharaman K."/>
            <person name="Thomas B.C."/>
            <person name="Malmstrom R."/>
            <person name="Stieglmeier M."/>
            <person name="Klingl A."/>
            <person name="Woyke T."/>
            <person name="Ryan C.M."/>
            <person name="Banfield J.F."/>
        </authorList>
    </citation>
    <scope>NUCLEOTIDE SEQUENCE [LARGE SCALE GENOMIC DNA]</scope>
    <source>
        <strain evidence="15">CG22_combo_CG10-13_8_21_14_all_37_9</strain>
    </source>
</reference>
<dbReference type="SUPFAM" id="SSF47323">
    <property type="entry name" value="Anticodon-binding domain of a subclass of class I aminoacyl-tRNA synthetases"/>
    <property type="match status" value="1"/>
</dbReference>
<evidence type="ECO:0000313" key="16">
    <source>
        <dbReference type="Proteomes" id="UP000229334"/>
    </source>
</evidence>
<keyword evidence="6 10" id="KW-0648">Protein biosynthesis</keyword>
<evidence type="ECO:0000256" key="9">
    <source>
        <dbReference type="ARBA" id="ARBA00048359"/>
    </source>
</evidence>
<dbReference type="Pfam" id="PF19302">
    <property type="entry name" value="DUF5915"/>
    <property type="match status" value="1"/>
</dbReference>
<keyword evidence="10" id="KW-0479">Metal-binding</keyword>
<dbReference type="GO" id="GO:0002161">
    <property type="term" value="F:aminoacyl-tRNA deacylase activity"/>
    <property type="evidence" value="ECO:0007669"/>
    <property type="project" value="InterPro"/>
</dbReference>
<dbReference type="InterPro" id="IPR029033">
    <property type="entry name" value="His_PPase_superfam"/>
</dbReference>
<organism evidence="15 16">
    <name type="scientific">Candidatus Vogelbacteria bacterium CG22_combo_CG10-13_8_21_14_all_37_9</name>
    <dbReference type="NCBI Taxonomy" id="1975046"/>
    <lineage>
        <taxon>Bacteria</taxon>
        <taxon>Candidatus Vogeliibacteriota</taxon>
    </lineage>
</organism>
<evidence type="ECO:0000256" key="10">
    <source>
        <dbReference type="HAMAP-Rule" id="MF_02003"/>
    </source>
</evidence>
<accession>A0A2H0BLY5</accession>
<comment type="caution">
    <text evidence="15">The sequence shown here is derived from an EMBL/GenBank/DDBJ whole genome shotgun (WGS) entry which is preliminary data.</text>
</comment>
<dbReference type="Gene3D" id="2.170.220.10">
    <property type="match status" value="1"/>
</dbReference>
<dbReference type="CDD" id="cd07067">
    <property type="entry name" value="HP_PGM_like"/>
    <property type="match status" value="1"/>
</dbReference>
<dbReference type="InterPro" id="IPR009008">
    <property type="entry name" value="Val/Leu/Ile-tRNA-synth_edit"/>
</dbReference>
<dbReference type="InterPro" id="IPR009080">
    <property type="entry name" value="tRNAsynth_Ia_anticodon-bd"/>
</dbReference>
<feature type="short sequence motif" description="'KMSKS' region" evidence="10">
    <location>
        <begin position="842"/>
        <end position="846"/>
    </location>
</feature>
<proteinExistence type="inferred from homology"/>
<dbReference type="Proteomes" id="UP000229334">
    <property type="component" value="Unassembled WGS sequence"/>
</dbReference>
<evidence type="ECO:0000259" key="14">
    <source>
        <dbReference type="Pfam" id="PF08264"/>
    </source>
</evidence>
<keyword evidence="5 10" id="KW-0067">ATP-binding</keyword>
<dbReference type="InterPro" id="IPR013155">
    <property type="entry name" value="M/V/L/I-tRNA-synth_anticd-bd"/>
</dbReference>
<dbReference type="GO" id="GO:0005524">
    <property type="term" value="F:ATP binding"/>
    <property type="evidence" value="ECO:0007669"/>
    <property type="project" value="UniProtKB-UniRule"/>
</dbReference>
<dbReference type="InterPro" id="IPR002300">
    <property type="entry name" value="aa-tRNA-synth_Ia"/>
</dbReference>
<dbReference type="EC" id="6.1.1.5" evidence="10"/>
<dbReference type="GO" id="GO:0006428">
    <property type="term" value="P:isoleucyl-tRNA aminoacylation"/>
    <property type="evidence" value="ECO:0007669"/>
    <property type="project" value="UniProtKB-UniRule"/>
</dbReference>
<feature type="short sequence motif" description="'HIGH' region" evidence="10">
    <location>
        <begin position="46"/>
        <end position="56"/>
    </location>
</feature>
<comment type="subcellular location">
    <subcellularLocation>
        <location evidence="10">Cytoplasm</location>
    </subcellularLocation>
</comment>
<dbReference type="SUPFAM" id="SSF52374">
    <property type="entry name" value="Nucleotidylyl transferase"/>
    <property type="match status" value="1"/>
</dbReference>
<gene>
    <name evidence="10" type="primary">ileS</name>
    <name evidence="15" type="ORF">COX02_02370</name>
</gene>
<name>A0A2H0BLY5_9BACT</name>
<feature type="binding site" evidence="12">
    <location>
        <begin position="547"/>
        <end position="554"/>
    </location>
    <ligand>
        <name>substrate</name>
    </ligand>
</feature>
<dbReference type="EMBL" id="PCSX01000036">
    <property type="protein sequence ID" value="PIP58030.1"/>
    <property type="molecule type" value="Genomic_DNA"/>
</dbReference>
<dbReference type="SMART" id="SM00855">
    <property type="entry name" value="PGAM"/>
    <property type="match status" value="1"/>
</dbReference>
<dbReference type="Pfam" id="PF08264">
    <property type="entry name" value="Anticodon_1"/>
    <property type="match status" value="1"/>
</dbReference>
<feature type="binding site" evidence="10">
    <location>
        <position position="845"/>
    </location>
    <ligand>
        <name>ATP</name>
        <dbReference type="ChEBI" id="CHEBI:30616"/>
    </ligand>
</feature>
<comment type="cofactor">
    <cofactor evidence="10">
        <name>Zn(2+)</name>
        <dbReference type="ChEBI" id="CHEBI:29105"/>
    </cofactor>
</comment>
<feature type="domain" description="Aminoacyl-tRNA synthetase class Ia" evidence="13">
    <location>
        <begin position="752"/>
        <end position="879"/>
    </location>
</feature>
<comment type="function">
    <text evidence="8 10">Catalyzes the attachment of isoleucine to tRNA(Ile). As IleRS can inadvertently accommodate and process structurally similar amino acids such as valine, to avoid such errors it has two additional distinct tRNA(Ile)-dependent editing activities. One activity is designated as 'pretransfer' editing and involves the hydrolysis of activated Val-AMP. The other activity is designated 'posttransfer' editing and involves deacylation of mischarged Val-tRNA(Ile).</text>
</comment>
<keyword evidence="4 10" id="KW-0547">Nucleotide-binding</keyword>
<evidence type="ECO:0000256" key="5">
    <source>
        <dbReference type="ARBA" id="ARBA00022840"/>
    </source>
</evidence>
<comment type="catalytic activity">
    <reaction evidence="9 10">
        <text>tRNA(Ile) + L-isoleucine + ATP = L-isoleucyl-tRNA(Ile) + AMP + diphosphate</text>
        <dbReference type="Rhea" id="RHEA:11060"/>
        <dbReference type="Rhea" id="RHEA-COMP:9666"/>
        <dbReference type="Rhea" id="RHEA-COMP:9695"/>
        <dbReference type="ChEBI" id="CHEBI:30616"/>
        <dbReference type="ChEBI" id="CHEBI:33019"/>
        <dbReference type="ChEBI" id="CHEBI:58045"/>
        <dbReference type="ChEBI" id="CHEBI:78442"/>
        <dbReference type="ChEBI" id="CHEBI:78528"/>
        <dbReference type="ChEBI" id="CHEBI:456215"/>
        <dbReference type="EC" id="6.1.1.5"/>
    </reaction>
</comment>
<dbReference type="PRINTS" id="PR00984">
    <property type="entry name" value="TRNASYNTHILE"/>
</dbReference>
<keyword evidence="7 10" id="KW-0030">Aminoacyl-tRNA synthetase</keyword>
<keyword evidence="10" id="KW-0862">Zinc</keyword>